<dbReference type="GO" id="GO:0005739">
    <property type="term" value="C:mitochondrion"/>
    <property type="evidence" value="ECO:0007669"/>
    <property type="project" value="GOC"/>
</dbReference>
<dbReference type="Gene3D" id="3.30.1320.10">
    <property type="match status" value="1"/>
</dbReference>
<keyword evidence="3 4" id="KW-0687">Ribonucleoprotein</keyword>
<accession>A0A7T1C5A7</accession>
<dbReference type="RefSeq" id="YP_010117088.1">
    <property type="nucleotide sequence ID" value="NC_056103.1"/>
</dbReference>
<dbReference type="NCBIfam" id="TIGR00002">
    <property type="entry name" value="S16"/>
    <property type="match status" value="1"/>
</dbReference>
<comment type="similarity">
    <text evidence="1 4">Belongs to the bacterial ribosomal protein bS16 family.</text>
</comment>
<gene>
    <name evidence="4 6" type="primary">rps16</name>
</gene>
<reference evidence="6" key="1">
    <citation type="journal article" date="2021" name="Front. Plant Sci.">
        <title>Highly Reduced Plastid Genomes of the Non-photosynthetic Dictyochophyceans Pteridomonas spp. (Ochrophyta, SAR) Are Retained for tRNA-Glu-Based Organellar Heme Biosynthesis.</title>
        <authorList>
            <person name="Kayama M."/>
            <person name="Maciszewski K."/>
            <person name="Yabuki A."/>
            <person name="Miyashita H."/>
            <person name="Karnkowska A."/>
            <person name="Kamikawa R."/>
        </authorList>
    </citation>
    <scope>NUCLEOTIDE SEQUENCE</scope>
    <source>
        <strain evidence="6">NY0221</strain>
    </source>
</reference>
<dbReference type="GO" id="GO:0003735">
    <property type="term" value="F:structural constituent of ribosome"/>
    <property type="evidence" value="ECO:0007669"/>
    <property type="project" value="InterPro"/>
</dbReference>
<proteinExistence type="inferred from homology"/>
<dbReference type="Pfam" id="PF00886">
    <property type="entry name" value="Ribosomal_S16"/>
    <property type="match status" value="1"/>
</dbReference>
<keyword evidence="6" id="KW-0934">Plastid</keyword>
<dbReference type="GeneID" id="65316643"/>
<dbReference type="GO" id="GO:0032543">
    <property type="term" value="P:mitochondrial translation"/>
    <property type="evidence" value="ECO:0007669"/>
    <property type="project" value="TreeGrafter"/>
</dbReference>
<protein>
    <recommendedName>
        <fullName evidence="4">Small ribosomal subunit protein bS16c</fullName>
    </recommendedName>
</protein>
<keyword evidence="6" id="KW-0150">Chloroplast</keyword>
<evidence type="ECO:0000256" key="3">
    <source>
        <dbReference type="ARBA" id="ARBA00023274"/>
    </source>
</evidence>
<dbReference type="AlphaFoldDB" id="A0A7T1C5A7"/>
<sequence>MWCTLLSLYFFFERSKIDFLLIYFFILFMLKFRLIRGGKQNNPFYKIGILDAKTKRNGQPLQILGFYNPIKKIIKLNIYILLKNLKTGVKLTYRLWILLLKLKICKNIK</sequence>
<dbReference type="InterPro" id="IPR000307">
    <property type="entry name" value="Ribosomal_bS16"/>
</dbReference>
<keyword evidence="5" id="KW-0472">Membrane</keyword>
<feature type="transmembrane region" description="Helical" evidence="5">
    <location>
        <begin position="20"/>
        <end position="36"/>
    </location>
</feature>
<keyword evidence="5" id="KW-1133">Transmembrane helix</keyword>
<dbReference type="GO" id="GO:0015935">
    <property type="term" value="C:small ribosomal subunit"/>
    <property type="evidence" value="ECO:0007669"/>
    <property type="project" value="TreeGrafter"/>
</dbReference>
<keyword evidence="2 4" id="KW-0689">Ribosomal protein</keyword>
<evidence type="ECO:0000256" key="5">
    <source>
        <dbReference type="SAM" id="Phobius"/>
    </source>
</evidence>
<dbReference type="SUPFAM" id="SSF54565">
    <property type="entry name" value="Ribosomal protein S16"/>
    <property type="match status" value="1"/>
</dbReference>
<dbReference type="PANTHER" id="PTHR12919:SF20">
    <property type="entry name" value="SMALL RIBOSOMAL SUBUNIT PROTEIN BS16M"/>
    <property type="match status" value="1"/>
</dbReference>
<organism evidence="6">
    <name type="scientific">Pteridomonas danica</name>
    <dbReference type="NCBI Taxonomy" id="38822"/>
    <lineage>
        <taxon>Eukaryota</taxon>
        <taxon>Sar</taxon>
        <taxon>Stramenopiles</taxon>
        <taxon>Ochrophyta</taxon>
        <taxon>Dictyochophyceae</taxon>
        <taxon>Pedinellales</taxon>
        <taxon>Pteridomonas</taxon>
    </lineage>
</organism>
<dbReference type="HAMAP" id="MF_00385">
    <property type="entry name" value="Ribosomal_bS16"/>
    <property type="match status" value="1"/>
</dbReference>
<dbReference type="InterPro" id="IPR023803">
    <property type="entry name" value="Ribosomal_bS16_dom_sf"/>
</dbReference>
<evidence type="ECO:0000256" key="4">
    <source>
        <dbReference type="HAMAP-Rule" id="MF_00385"/>
    </source>
</evidence>
<dbReference type="PANTHER" id="PTHR12919">
    <property type="entry name" value="30S RIBOSOMAL PROTEIN S16"/>
    <property type="match status" value="1"/>
</dbReference>
<geneLocation type="chloroplast" evidence="6"/>
<evidence type="ECO:0000256" key="2">
    <source>
        <dbReference type="ARBA" id="ARBA00022980"/>
    </source>
</evidence>
<dbReference type="EMBL" id="MT909785">
    <property type="protein sequence ID" value="QPM99321.1"/>
    <property type="molecule type" value="Genomic_DNA"/>
</dbReference>
<comment type="subcellular location">
    <subcellularLocation>
        <location evidence="4">Plastid</location>
        <location evidence="4">Chloroplast</location>
    </subcellularLocation>
</comment>
<evidence type="ECO:0000313" key="6">
    <source>
        <dbReference type="EMBL" id="QPM99321.1"/>
    </source>
</evidence>
<evidence type="ECO:0000256" key="1">
    <source>
        <dbReference type="ARBA" id="ARBA00006668"/>
    </source>
</evidence>
<keyword evidence="5" id="KW-0812">Transmembrane</keyword>
<name>A0A7T1C5A7_9STRA</name>
<dbReference type="GO" id="GO:0009507">
    <property type="term" value="C:chloroplast"/>
    <property type="evidence" value="ECO:0007669"/>
    <property type="project" value="UniProtKB-SubCell"/>
</dbReference>